<dbReference type="SUPFAM" id="SSF56801">
    <property type="entry name" value="Acetyl-CoA synthetase-like"/>
    <property type="match status" value="1"/>
</dbReference>
<evidence type="ECO:0000256" key="1">
    <source>
        <dbReference type="SAM" id="MobiDB-lite"/>
    </source>
</evidence>
<proteinExistence type="predicted"/>
<feature type="domain" description="Condensation" evidence="2">
    <location>
        <begin position="6"/>
        <end position="412"/>
    </location>
</feature>
<feature type="compositionally biased region" description="Polar residues" evidence="1">
    <location>
        <begin position="601"/>
        <end position="618"/>
    </location>
</feature>
<evidence type="ECO:0000313" key="4">
    <source>
        <dbReference type="Proteomes" id="UP000187059"/>
    </source>
</evidence>
<dbReference type="Gene3D" id="3.30.559.30">
    <property type="entry name" value="Nonribosomal peptide synthetase, condensation domain"/>
    <property type="match status" value="1"/>
</dbReference>
<dbReference type="GO" id="GO:0009239">
    <property type="term" value="P:enterobactin biosynthetic process"/>
    <property type="evidence" value="ECO:0007669"/>
    <property type="project" value="TreeGrafter"/>
</dbReference>
<dbReference type="Gene3D" id="3.40.50.12780">
    <property type="entry name" value="N-terminal domain of ligase-like"/>
    <property type="match status" value="1"/>
</dbReference>
<feature type="compositionally biased region" description="Basic residues" evidence="1">
    <location>
        <begin position="566"/>
        <end position="578"/>
    </location>
</feature>
<dbReference type="InterPro" id="IPR042099">
    <property type="entry name" value="ANL_N_sf"/>
</dbReference>
<feature type="compositionally biased region" description="Polar residues" evidence="1">
    <location>
        <begin position="630"/>
        <end position="639"/>
    </location>
</feature>
<name>A0A1P8UR78_9RHOB</name>
<dbReference type="Pfam" id="PF00668">
    <property type="entry name" value="Condensation"/>
    <property type="match status" value="1"/>
</dbReference>
<dbReference type="STRING" id="1250539.Ga0080574_TMP1484"/>
<gene>
    <name evidence="3" type="ORF">Ga0080574_TMP1484</name>
</gene>
<dbReference type="GO" id="GO:0009366">
    <property type="term" value="C:enterobactin synthetase complex"/>
    <property type="evidence" value="ECO:0007669"/>
    <property type="project" value="TreeGrafter"/>
</dbReference>
<dbReference type="PANTHER" id="PTHR45527">
    <property type="entry name" value="NONRIBOSOMAL PEPTIDE SYNTHETASE"/>
    <property type="match status" value="1"/>
</dbReference>
<dbReference type="GO" id="GO:0047527">
    <property type="term" value="F:2,3-dihydroxybenzoate-serine ligase activity"/>
    <property type="evidence" value="ECO:0007669"/>
    <property type="project" value="TreeGrafter"/>
</dbReference>
<dbReference type="GO" id="GO:0005829">
    <property type="term" value="C:cytosol"/>
    <property type="evidence" value="ECO:0007669"/>
    <property type="project" value="TreeGrafter"/>
</dbReference>
<dbReference type="PANTHER" id="PTHR45527:SF1">
    <property type="entry name" value="FATTY ACID SYNTHASE"/>
    <property type="match status" value="1"/>
</dbReference>
<accession>A0A1P8UR78</accession>
<protein>
    <submittedName>
        <fullName evidence="3">Putative polyketide synthase component</fullName>
    </submittedName>
</protein>
<dbReference type="EMBL" id="CP015093">
    <property type="protein sequence ID" value="APZ51818.1"/>
    <property type="molecule type" value="Genomic_DNA"/>
</dbReference>
<evidence type="ECO:0000313" key="3">
    <source>
        <dbReference type="EMBL" id="APZ51818.1"/>
    </source>
</evidence>
<dbReference type="KEGG" id="paby:Ga0080574_TMP1484"/>
<feature type="region of interest" description="Disordered" evidence="1">
    <location>
        <begin position="563"/>
        <end position="639"/>
    </location>
</feature>
<keyword evidence="4" id="KW-1185">Reference proteome</keyword>
<dbReference type="GO" id="GO:0031177">
    <property type="term" value="F:phosphopantetheine binding"/>
    <property type="evidence" value="ECO:0007669"/>
    <property type="project" value="TreeGrafter"/>
</dbReference>
<dbReference type="AlphaFoldDB" id="A0A1P8UR78"/>
<organism evidence="3 4">
    <name type="scientific">Salipiger abyssi</name>
    <dbReference type="NCBI Taxonomy" id="1250539"/>
    <lineage>
        <taxon>Bacteria</taxon>
        <taxon>Pseudomonadati</taxon>
        <taxon>Pseudomonadota</taxon>
        <taxon>Alphaproteobacteria</taxon>
        <taxon>Rhodobacterales</taxon>
        <taxon>Roseobacteraceae</taxon>
        <taxon>Salipiger</taxon>
    </lineage>
</organism>
<sequence length="639" mass="69258">MSGESWPLTEAQEGIWYAQAQAPGRATFNTGQVLWIDGALDLPALERAVAHLCEEAESLRLRFGLRAGQPVQWLGEAPALRRRDLSGASRSEAEAAIREDAFTRMDLAAGPVADLTLWRLDDTRHALSQRIHHLAADGYANTLITRRIAALYAHYAEGAPAPRPLAPWQAARDADAAYRAAPGRAGDRDWWHAQLDGLGTVGSLAPGRAAASERFLRAEHPSDPGLPAALRALAERAGISWADALTALTAAYCARLTEGESVPGIPLMNRMGGGVGSVPSTQVNVLPFRHPVDEAAPLAEWLAGAAATLGEMRRHGRYRGEHLRRELGLVGGARRLHGPLINVLPFEPTPRMPGLETRLEILGAGSVDDITFAFRGDGRGPLRLQVDANPALYSRDDAEAHLHRLTVFLTRACDAGRLADLPTLTEAETRSHVTPRNATAHPVPETTLSALIEAQMAASPEATALHFEGETTDYATLDRRSAALAARLRALGAGRARGSPWRCRARPSFWWRWWRCCARARLSCRSIPRMPARGVPICWSARRRCWCWPGAAFPPRECCPPTTGRQRARPRMARRPKIRPMCSSPPARPGDPRGSACRIGPSSTGCSGCGRNTASARGTGSCKRRLPLSMSRSGNSSCR</sequence>
<dbReference type="Gene3D" id="3.30.559.10">
    <property type="entry name" value="Chloramphenicol acetyltransferase-like domain"/>
    <property type="match status" value="1"/>
</dbReference>
<dbReference type="GO" id="GO:0043041">
    <property type="term" value="P:amino acid activation for nonribosomal peptide biosynthetic process"/>
    <property type="evidence" value="ECO:0007669"/>
    <property type="project" value="TreeGrafter"/>
</dbReference>
<evidence type="ECO:0000259" key="2">
    <source>
        <dbReference type="Pfam" id="PF00668"/>
    </source>
</evidence>
<reference evidence="3 4" key="1">
    <citation type="submission" date="2016-04" db="EMBL/GenBank/DDBJ databases">
        <title>Deep-sea bacteria in the southern Pacific.</title>
        <authorList>
            <person name="Tang K."/>
        </authorList>
    </citation>
    <scope>NUCLEOTIDE SEQUENCE [LARGE SCALE GENOMIC DNA]</scope>
    <source>
        <strain evidence="3 4">JLT2014</strain>
    </source>
</reference>
<dbReference type="InterPro" id="IPR023213">
    <property type="entry name" value="CAT-like_dom_sf"/>
</dbReference>
<dbReference type="InterPro" id="IPR001242">
    <property type="entry name" value="Condensation_dom"/>
</dbReference>
<dbReference type="SUPFAM" id="SSF52777">
    <property type="entry name" value="CoA-dependent acyltransferases"/>
    <property type="match status" value="2"/>
</dbReference>
<dbReference type="Proteomes" id="UP000187059">
    <property type="component" value="Chromosome"/>
</dbReference>